<dbReference type="PANTHER" id="PTHR22876">
    <property type="entry name" value="ZGC:101016"/>
    <property type="match status" value="1"/>
</dbReference>
<dbReference type="InterPro" id="IPR019351">
    <property type="entry name" value="DUF2039"/>
</dbReference>
<organism evidence="1 2">
    <name type="scientific">Prunus dulcis</name>
    <name type="common">Almond</name>
    <name type="synonym">Amygdalus dulcis</name>
    <dbReference type="NCBI Taxonomy" id="3755"/>
    <lineage>
        <taxon>Eukaryota</taxon>
        <taxon>Viridiplantae</taxon>
        <taxon>Streptophyta</taxon>
        <taxon>Embryophyta</taxon>
        <taxon>Tracheophyta</taxon>
        <taxon>Spermatophyta</taxon>
        <taxon>Magnoliopsida</taxon>
        <taxon>eudicotyledons</taxon>
        <taxon>Gunneridae</taxon>
        <taxon>Pentapetalae</taxon>
        <taxon>rosids</taxon>
        <taxon>fabids</taxon>
        <taxon>Rosales</taxon>
        <taxon>Rosaceae</taxon>
        <taxon>Amygdaloideae</taxon>
        <taxon>Amygdaleae</taxon>
        <taxon>Prunus</taxon>
    </lineage>
</organism>
<proteinExistence type="predicted"/>
<sequence>MMNGRHQNKFAWKPNLGVKINETEVGGRFRPLSDITGVCPRCKEQIEWKRRYGKYKTLTEPTKCQRCTKRAVRQSHHKLCSACAKEQGVCAKCCCRVERIVGKDPSEVEAEQKKLQEAIKNARERDRRTLIRAMNAGKATGLAKAATNKDDKAGDLFPSASLEEYAEKVKKKKMRTMFVINRVLRHLFVLSVAILDKDISITLEVEVSPSTPMKKVLKSLNDQHLSCFLLLLSFL</sequence>
<protein>
    <submittedName>
        <fullName evidence="1">Uncharacterized protein</fullName>
    </submittedName>
</protein>
<dbReference type="PANTHER" id="PTHR22876:SF5">
    <property type="entry name" value="CHROMOSOME 9 OPEN READING FRAME 85"/>
    <property type="match status" value="1"/>
</dbReference>
<evidence type="ECO:0000313" key="2">
    <source>
        <dbReference type="Proteomes" id="UP000327085"/>
    </source>
</evidence>
<dbReference type="InParanoid" id="A0A5E4EZR4"/>
<reference evidence="2" key="1">
    <citation type="journal article" date="2020" name="Plant J.">
        <title>Transposons played a major role in the diversification between the closely related almond and peach genomes: results from the almond genome sequence.</title>
        <authorList>
            <person name="Alioto T."/>
            <person name="Alexiou K.G."/>
            <person name="Bardil A."/>
            <person name="Barteri F."/>
            <person name="Castanera R."/>
            <person name="Cruz F."/>
            <person name="Dhingra A."/>
            <person name="Duval H."/>
            <person name="Fernandez I Marti A."/>
            <person name="Frias L."/>
            <person name="Galan B."/>
            <person name="Garcia J.L."/>
            <person name="Howad W."/>
            <person name="Gomez-Garrido J."/>
            <person name="Gut M."/>
            <person name="Julca I."/>
            <person name="Morata J."/>
            <person name="Puigdomenech P."/>
            <person name="Ribeca P."/>
            <person name="Rubio Cabetas M.J."/>
            <person name="Vlasova A."/>
            <person name="Wirthensohn M."/>
            <person name="Garcia-Mas J."/>
            <person name="Gabaldon T."/>
            <person name="Casacuberta J.M."/>
            <person name="Arus P."/>
        </authorList>
    </citation>
    <scope>NUCLEOTIDE SEQUENCE [LARGE SCALE GENOMIC DNA]</scope>
    <source>
        <strain evidence="2">cv. Texas</strain>
    </source>
</reference>
<gene>
    <name evidence="1" type="ORF">ALMOND_2B006242</name>
</gene>
<accession>A0A5E4EZR4</accession>
<dbReference type="AlphaFoldDB" id="A0A5E4EZR4"/>
<dbReference type="EMBL" id="CABIKO010000034">
    <property type="protein sequence ID" value="VVA19168.1"/>
    <property type="molecule type" value="Genomic_DNA"/>
</dbReference>
<dbReference type="Proteomes" id="UP000327085">
    <property type="component" value="Chromosome 3"/>
</dbReference>
<name>A0A5E4EZR4_PRUDU</name>
<dbReference type="Pfam" id="PF10217">
    <property type="entry name" value="DUF2039"/>
    <property type="match status" value="1"/>
</dbReference>
<dbReference type="FunCoup" id="A0A5E4EZR4">
    <property type="interactions" value="607"/>
</dbReference>
<dbReference type="Gramene" id="VVA19168">
    <property type="protein sequence ID" value="VVA19168"/>
    <property type="gene ID" value="Prudul26B006242"/>
</dbReference>
<evidence type="ECO:0000313" key="1">
    <source>
        <dbReference type="EMBL" id="VVA19168.1"/>
    </source>
</evidence>
<dbReference type="OMA" id="HKNRHVF"/>